<keyword evidence="8" id="KW-1185">Reference proteome</keyword>
<feature type="binding site" evidence="5">
    <location>
        <position position="163"/>
    </location>
    <ligand>
        <name>Mn(2+)</name>
        <dbReference type="ChEBI" id="CHEBI:29035"/>
        <label>1</label>
    </ligand>
</feature>
<gene>
    <name evidence="7" type="ORF">DRW41_13320</name>
</gene>
<keyword evidence="4 5" id="KW-0464">Manganese</keyword>
<evidence type="ECO:0000256" key="2">
    <source>
        <dbReference type="ARBA" id="ARBA00022801"/>
    </source>
</evidence>
<feature type="binding site" evidence="5">
    <location>
        <position position="159"/>
    </location>
    <ligand>
        <name>Mn(2+)</name>
        <dbReference type="ChEBI" id="CHEBI:29035"/>
        <label>1</label>
    </ligand>
</feature>
<keyword evidence="3" id="KW-0369">Histidine metabolism</keyword>
<dbReference type="PRINTS" id="PR00116">
    <property type="entry name" value="ARGINASE"/>
</dbReference>
<dbReference type="PROSITE" id="PS51409">
    <property type="entry name" value="ARGINASE_2"/>
    <property type="match status" value="1"/>
</dbReference>
<name>A0A3D8GPU8_9BACI</name>
<organism evidence="7 8">
    <name type="scientific">Neobacillus piezotolerans</name>
    <dbReference type="NCBI Taxonomy" id="2259171"/>
    <lineage>
        <taxon>Bacteria</taxon>
        <taxon>Bacillati</taxon>
        <taxon>Bacillota</taxon>
        <taxon>Bacilli</taxon>
        <taxon>Bacillales</taxon>
        <taxon>Bacillaceae</taxon>
        <taxon>Neobacillus</taxon>
    </lineage>
</organism>
<feature type="binding site" evidence="5">
    <location>
        <position position="134"/>
    </location>
    <ligand>
        <name>Mn(2+)</name>
        <dbReference type="ChEBI" id="CHEBI:29035"/>
        <label>1</label>
    </ligand>
</feature>
<feature type="binding site" evidence="5">
    <location>
        <position position="253"/>
    </location>
    <ligand>
        <name>Mn(2+)</name>
        <dbReference type="ChEBI" id="CHEBI:29035"/>
        <label>1</label>
    </ligand>
</feature>
<dbReference type="PANTHER" id="PTHR11358">
    <property type="entry name" value="ARGINASE/AGMATINASE"/>
    <property type="match status" value="1"/>
</dbReference>
<comment type="caution">
    <text evidence="7">The sequence shown here is derived from an EMBL/GenBank/DDBJ whole genome shotgun (WGS) entry which is preliminary data.</text>
</comment>
<feature type="binding site" evidence="5">
    <location>
        <position position="161"/>
    </location>
    <ligand>
        <name>Mn(2+)</name>
        <dbReference type="ChEBI" id="CHEBI:29035"/>
        <label>1</label>
    </ligand>
</feature>
<evidence type="ECO:0000313" key="8">
    <source>
        <dbReference type="Proteomes" id="UP000257144"/>
    </source>
</evidence>
<sequence>MLRNYLEPTQFAWRRDTETKDPKVKDWIFQAGGDFSFNEGGWDIAVLGVPLSRSSISVSGASEFPEAFRRAWGGFSTYNLDYGTDLKELKVLDLGNVKMHFTDIARSHDNITQAMKYLKEELPDAFPVSIGGDHSVTARLISGLKAAHPGKEIGILQFDTHLDLRDLADHGPTNGTPIRYLIENGIIQGKNVFNIGLHGFFNGQTLLAYAKEHSVNYITLREARKKGIAETVREAVAELSERVDLIYVTIDMDVLDIAFAQGVPASTPGGMSSHELLEGVYEAGLSGKVGAMDIVCLDPTKDTPALATVKTGVYTFLTFLTGVKNREA</sequence>
<dbReference type="PANTHER" id="PTHR11358:SF35">
    <property type="entry name" value="FORMIMIDOYLGLUTAMASE"/>
    <property type="match status" value="1"/>
</dbReference>
<dbReference type="Proteomes" id="UP000257144">
    <property type="component" value="Unassembled WGS sequence"/>
</dbReference>
<dbReference type="RefSeq" id="WP_115452497.1">
    <property type="nucleotide sequence ID" value="NZ_QNQT01000005.1"/>
</dbReference>
<evidence type="ECO:0000256" key="3">
    <source>
        <dbReference type="ARBA" id="ARBA00022808"/>
    </source>
</evidence>
<protein>
    <submittedName>
        <fullName evidence="7">Formimidoylglutamase</fullName>
    </submittedName>
</protein>
<dbReference type="Pfam" id="PF00491">
    <property type="entry name" value="Arginase"/>
    <property type="match status" value="1"/>
</dbReference>
<evidence type="ECO:0000256" key="4">
    <source>
        <dbReference type="ARBA" id="ARBA00023211"/>
    </source>
</evidence>
<reference evidence="7 8" key="1">
    <citation type="submission" date="2018-07" db="EMBL/GenBank/DDBJ databases">
        <title>Bacillus sp. YLB-04 draft genome sequence.</title>
        <authorList>
            <person name="Yu L."/>
            <person name="Tang X."/>
        </authorList>
    </citation>
    <scope>NUCLEOTIDE SEQUENCE [LARGE SCALE GENOMIC DNA]</scope>
    <source>
        <strain evidence="7 8">YLB-04</strain>
    </source>
</reference>
<dbReference type="PIRSF" id="PIRSF036979">
    <property type="entry name" value="Arginase"/>
    <property type="match status" value="1"/>
</dbReference>
<dbReference type="OrthoDB" id="9788689at2"/>
<comment type="cofactor">
    <cofactor evidence="5">
        <name>Mn(2+)</name>
        <dbReference type="ChEBI" id="CHEBI:29035"/>
    </cofactor>
    <text evidence="5">Binds 2 manganese ions per subunit.</text>
</comment>
<proteinExistence type="inferred from homology"/>
<comment type="similarity">
    <text evidence="6">Belongs to the arginase family.</text>
</comment>
<dbReference type="EMBL" id="QNQT01000005">
    <property type="protein sequence ID" value="RDU36504.1"/>
    <property type="molecule type" value="Genomic_DNA"/>
</dbReference>
<dbReference type="AlphaFoldDB" id="A0A3D8GPU8"/>
<keyword evidence="1 5" id="KW-0479">Metal-binding</keyword>
<dbReference type="Gene3D" id="3.40.800.10">
    <property type="entry name" value="Ureohydrolase domain"/>
    <property type="match status" value="1"/>
</dbReference>
<feature type="binding site" evidence="5">
    <location>
        <position position="251"/>
    </location>
    <ligand>
        <name>Mn(2+)</name>
        <dbReference type="ChEBI" id="CHEBI:29035"/>
        <label>1</label>
    </ligand>
</feature>
<evidence type="ECO:0000256" key="1">
    <source>
        <dbReference type="ARBA" id="ARBA00022723"/>
    </source>
</evidence>
<dbReference type="GO" id="GO:0008783">
    <property type="term" value="F:agmatinase activity"/>
    <property type="evidence" value="ECO:0007669"/>
    <property type="project" value="TreeGrafter"/>
</dbReference>
<accession>A0A3D8GPU8</accession>
<evidence type="ECO:0000256" key="6">
    <source>
        <dbReference type="PROSITE-ProRule" id="PRU00742"/>
    </source>
</evidence>
<dbReference type="CDD" id="cd09990">
    <property type="entry name" value="Agmatinase-like"/>
    <property type="match status" value="1"/>
</dbReference>
<dbReference type="GO" id="GO:0046872">
    <property type="term" value="F:metal ion binding"/>
    <property type="evidence" value="ECO:0007669"/>
    <property type="project" value="UniProtKB-KW"/>
</dbReference>
<keyword evidence="2" id="KW-0378">Hydrolase</keyword>
<dbReference type="GO" id="GO:0006547">
    <property type="term" value="P:L-histidine metabolic process"/>
    <property type="evidence" value="ECO:0007669"/>
    <property type="project" value="UniProtKB-KW"/>
</dbReference>
<evidence type="ECO:0000313" key="7">
    <source>
        <dbReference type="EMBL" id="RDU36504.1"/>
    </source>
</evidence>
<dbReference type="InterPro" id="IPR023696">
    <property type="entry name" value="Ureohydrolase_dom_sf"/>
</dbReference>
<dbReference type="SUPFAM" id="SSF52768">
    <property type="entry name" value="Arginase/deacetylase"/>
    <property type="match status" value="1"/>
</dbReference>
<dbReference type="InterPro" id="IPR006035">
    <property type="entry name" value="Ureohydrolase"/>
</dbReference>
<evidence type="ECO:0000256" key="5">
    <source>
        <dbReference type="PIRSR" id="PIRSR036979-1"/>
    </source>
</evidence>
<dbReference type="GO" id="GO:0033389">
    <property type="term" value="P:putrescine biosynthetic process from arginine, via agmatine"/>
    <property type="evidence" value="ECO:0007669"/>
    <property type="project" value="TreeGrafter"/>
</dbReference>